<organism evidence="8 9">
    <name type="scientific">Fonsecaea multimorphosa CBS 102226</name>
    <dbReference type="NCBI Taxonomy" id="1442371"/>
    <lineage>
        <taxon>Eukaryota</taxon>
        <taxon>Fungi</taxon>
        <taxon>Dikarya</taxon>
        <taxon>Ascomycota</taxon>
        <taxon>Pezizomycotina</taxon>
        <taxon>Eurotiomycetes</taxon>
        <taxon>Chaetothyriomycetidae</taxon>
        <taxon>Chaetothyriales</taxon>
        <taxon>Herpotrichiellaceae</taxon>
        <taxon>Fonsecaea</taxon>
    </lineage>
</organism>
<evidence type="ECO:0000256" key="2">
    <source>
        <dbReference type="ARBA" id="ARBA00023015"/>
    </source>
</evidence>
<dbReference type="SUPFAM" id="SSF57701">
    <property type="entry name" value="Zn2/Cys6 DNA-binding domain"/>
    <property type="match status" value="1"/>
</dbReference>
<accession>A0A0D2HFH5</accession>
<feature type="region of interest" description="Disordered" evidence="6">
    <location>
        <begin position="88"/>
        <end position="134"/>
    </location>
</feature>
<dbReference type="AlphaFoldDB" id="A0A0D2HFH5"/>
<feature type="compositionally biased region" description="Basic and acidic residues" evidence="6">
    <location>
        <begin position="105"/>
        <end position="114"/>
    </location>
</feature>
<evidence type="ECO:0000256" key="5">
    <source>
        <dbReference type="ARBA" id="ARBA00023242"/>
    </source>
</evidence>
<evidence type="ECO:0000256" key="6">
    <source>
        <dbReference type="SAM" id="MobiDB-lite"/>
    </source>
</evidence>
<keyword evidence="5" id="KW-0539">Nucleus</keyword>
<dbReference type="Proteomes" id="UP000053411">
    <property type="component" value="Unassembled WGS sequence"/>
</dbReference>
<evidence type="ECO:0000313" key="9">
    <source>
        <dbReference type="Proteomes" id="UP000053411"/>
    </source>
</evidence>
<reference evidence="8 9" key="1">
    <citation type="submission" date="2015-01" db="EMBL/GenBank/DDBJ databases">
        <title>The Genome Sequence of Fonsecaea multimorphosa CBS 102226.</title>
        <authorList>
            <consortium name="The Broad Institute Genomics Platform"/>
            <person name="Cuomo C."/>
            <person name="de Hoog S."/>
            <person name="Gorbushina A."/>
            <person name="Stielow B."/>
            <person name="Teixiera M."/>
            <person name="Abouelleil A."/>
            <person name="Chapman S.B."/>
            <person name="Priest M."/>
            <person name="Young S.K."/>
            <person name="Wortman J."/>
            <person name="Nusbaum C."/>
            <person name="Birren B."/>
        </authorList>
    </citation>
    <scope>NUCLEOTIDE SEQUENCE [LARGE SCALE GENOMIC DNA]</scope>
    <source>
        <strain evidence="8 9">CBS 102226</strain>
    </source>
</reference>
<dbReference type="VEuPathDB" id="FungiDB:Z520_03356"/>
<dbReference type="CDD" id="cd12148">
    <property type="entry name" value="fungal_TF_MHR"/>
    <property type="match status" value="1"/>
</dbReference>
<dbReference type="Pfam" id="PF04082">
    <property type="entry name" value="Fungal_trans"/>
    <property type="match status" value="1"/>
</dbReference>
<dbReference type="SMART" id="SM00066">
    <property type="entry name" value="GAL4"/>
    <property type="match status" value="1"/>
</dbReference>
<keyword evidence="2" id="KW-0805">Transcription regulation</keyword>
<dbReference type="GO" id="GO:0000978">
    <property type="term" value="F:RNA polymerase II cis-regulatory region sequence-specific DNA binding"/>
    <property type="evidence" value="ECO:0007669"/>
    <property type="project" value="TreeGrafter"/>
</dbReference>
<keyword evidence="9" id="KW-1185">Reference proteome</keyword>
<evidence type="ECO:0000259" key="7">
    <source>
        <dbReference type="PROSITE" id="PS50048"/>
    </source>
</evidence>
<protein>
    <recommendedName>
        <fullName evidence="7">Zn(2)-C6 fungal-type domain-containing protein</fullName>
    </recommendedName>
</protein>
<dbReference type="GO" id="GO:0005634">
    <property type="term" value="C:nucleus"/>
    <property type="evidence" value="ECO:0007669"/>
    <property type="project" value="TreeGrafter"/>
</dbReference>
<dbReference type="GeneID" id="27709102"/>
<sequence>MQSTTLQAKKRTRIAVACTSCRGRKSRCNGGEPSCRQCSELGVQCVYERLPRKQIKPPKKQANYRRRLRALEDTVRDFVQNQHPMQHAVLSKHDREPNNPLDGQQEPRSRHQESRSPVCSTSNSLEQNGDEDTVDGMATVTSPKTMNSMVLGPSSNIAFLRQVFDATAAALHALGKTSLSGNALYRTYISSDATPVNTVSKLRSANQQRLDSHLLPSDSHARHLIRLFFSNIGMLFPVVHESECLRVYCTAKMEGSAAVSQSWLCLLNVIFALGTCASTTHDGIAGRDEETAEVFIEKAEALAVHITMKSADLKAVQCLLLIAQYCQGTQRPDEAWHLHGLAVRAAIQLGLHWTHTYTHLKPLECELRKRTWFGCVILDRMLSMTLGRPCTISDELLQLDLPVDIGLDAVSRGPASTASGQSATPNTVCLFIATIQLYDVLGDIIKKLYGSNVDADVQQSVPALLGTISHLEHKLEVWKQNLPPQLQQLPLEIKATGSDSPSPAFAPVFDRLSVILTLRYLNTRILLHRPILSACLRQRYPFGAHEGPSPEAHGDFLHEFANVSIDICERSAVEVIDIVCNASRQPGLLGTWWFTAYYTYNAALVIFCCILLHTTTPKAEISFEKTECHEHANHGKIVHLQRAIEATARVGAGSVTAKKIELALLAHRQTCMALVRSDAGDDGREEDTSESFTVAAAVSGAAQLPQIDGVHIPHEAGVVVSSEACNVPFLDFAQDDPFATLDEGMDQPWSELDWFSDVFGPNSQLEFHPMPSSSLEDSLQNGRYVGMSVE</sequence>
<keyword evidence="4" id="KW-0804">Transcription</keyword>
<dbReference type="OrthoDB" id="3921198at2759"/>
<dbReference type="InterPro" id="IPR036864">
    <property type="entry name" value="Zn2-C6_fun-type_DNA-bd_sf"/>
</dbReference>
<dbReference type="Gene3D" id="4.10.240.10">
    <property type="entry name" value="Zn(2)-C6 fungal-type DNA-binding domain"/>
    <property type="match status" value="1"/>
</dbReference>
<dbReference type="GO" id="GO:0008270">
    <property type="term" value="F:zinc ion binding"/>
    <property type="evidence" value="ECO:0007669"/>
    <property type="project" value="InterPro"/>
</dbReference>
<feature type="domain" description="Zn(2)-C6 fungal-type" evidence="7">
    <location>
        <begin position="17"/>
        <end position="47"/>
    </location>
</feature>
<dbReference type="InterPro" id="IPR007219">
    <property type="entry name" value="XnlR_reg_dom"/>
</dbReference>
<dbReference type="RefSeq" id="XP_016634813.1">
    <property type="nucleotide sequence ID" value="XM_016773867.1"/>
</dbReference>
<name>A0A0D2HFH5_9EURO</name>
<dbReference type="InterPro" id="IPR001138">
    <property type="entry name" value="Zn2Cys6_DnaBD"/>
</dbReference>
<dbReference type="InterPro" id="IPR051127">
    <property type="entry name" value="Fungal_SecMet_Regulators"/>
</dbReference>
<gene>
    <name evidence="8" type="ORF">Z520_03356</name>
</gene>
<dbReference type="GO" id="GO:0000981">
    <property type="term" value="F:DNA-binding transcription factor activity, RNA polymerase II-specific"/>
    <property type="evidence" value="ECO:0007669"/>
    <property type="project" value="InterPro"/>
</dbReference>
<evidence type="ECO:0000313" key="8">
    <source>
        <dbReference type="EMBL" id="KIY00691.1"/>
    </source>
</evidence>
<dbReference type="PROSITE" id="PS00463">
    <property type="entry name" value="ZN2_CY6_FUNGAL_1"/>
    <property type="match status" value="1"/>
</dbReference>
<dbReference type="PANTHER" id="PTHR47424">
    <property type="entry name" value="REGULATORY PROTEIN GAL4"/>
    <property type="match status" value="1"/>
</dbReference>
<dbReference type="STRING" id="1442371.A0A0D2HFH5"/>
<dbReference type="GO" id="GO:0006351">
    <property type="term" value="P:DNA-templated transcription"/>
    <property type="evidence" value="ECO:0007669"/>
    <property type="project" value="InterPro"/>
</dbReference>
<evidence type="ECO:0000256" key="4">
    <source>
        <dbReference type="ARBA" id="ARBA00023163"/>
    </source>
</evidence>
<keyword evidence="1" id="KW-0479">Metal-binding</keyword>
<evidence type="ECO:0000256" key="3">
    <source>
        <dbReference type="ARBA" id="ARBA00023125"/>
    </source>
</evidence>
<evidence type="ECO:0000256" key="1">
    <source>
        <dbReference type="ARBA" id="ARBA00022723"/>
    </source>
</evidence>
<dbReference type="Pfam" id="PF00172">
    <property type="entry name" value="Zn_clus"/>
    <property type="match status" value="1"/>
</dbReference>
<dbReference type="EMBL" id="KN848066">
    <property type="protein sequence ID" value="KIY00691.1"/>
    <property type="molecule type" value="Genomic_DNA"/>
</dbReference>
<feature type="compositionally biased region" description="Polar residues" evidence="6">
    <location>
        <begin position="115"/>
        <end position="127"/>
    </location>
</feature>
<dbReference type="PROSITE" id="PS50048">
    <property type="entry name" value="ZN2_CY6_FUNGAL_2"/>
    <property type="match status" value="1"/>
</dbReference>
<proteinExistence type="predicted"/>
<dbReference type="SMART" id="SM00906">
    <property type="entry name" value="Fungal_trans"/>
    <property type="match status" value="1"/>
</dbReference>
<dbReference type="GO" id="GO:0000435">
    <property type="term" value="P:positive regulation of transcription from RNA polymerase II promoter by galactose"/>
    <property type="evidence" value="ECO:0007669"/>
    <property type="project" value="TreeGrafter"/>
</dbReference>
<dbReference type="PANTHER" id="PTHR47424:SF3">
    <property type="entry name" value="REGULATORY PROTEIN GAL4"/>
    <property type="match status" value="1"/>
</dbReference>
<dbReference type="CDD" id="cd00067">
    <property type="entry name" value="GAL4"/>
    <property type="match status" value="1"/>
</dbReference>
<keyword evidence="3" id="KW-0238">DNA-binding</keyword>